<organism evidence="1 2">
    <name type="scientific">Sneathiella litorea</name>
    <dbReference type="NCBI Taxonomy" id="2606216"/>
    <lineage>
        <taxon>Bacteria</taxon>
        <taxon>Pseudomonadati</taxon>
        <taxon>Pseudomonadota</taxon>
        <taxon>Alphaproteobacteria</taxon>
        <taxon>Sneathiellales</taxon>
        <taxon>Sneathiellaceae</taxon>
        <taxon>Sneathiella</taxon>
    </lineage>
</organism>
<dbReference type="Pfam" id="PF00132">
    <property type="entry name" value="Hexapep"/>
    <property type="match status" value="1"/>
</dbReference>
<dbReference type="RefSeq" id="WP_161314664.1">
    <property type="nucleotide sequence ID" value="NZ_WTUW01000001.1"/>
</dbReference>
<dbReference type="EMBL" id="WTUW01000001">
    <property type="protein sequence ID" value="MZR30138.1"/>
    <property type="molecule type" value="Genomic_DNA"/>
</dbReference>
<dbReference type="CDD" id="cd04645">
    <property type="entry name" value="LbH_gamma_CA_like"/>
    <property type="match status" value="1"/>
</dbReference>
<gene>
    <name evidence="1" type="ORF">GQE98_05750</name>
</gene>
<protein>
    <submittedName>
        <fullName evidence="1">Gamma carbonic anhydrase family protein</fullName>
    </submittedName>
</protein>
<accession>A0A6L8W4Z4</accession>
<dbReference type="PANTHER" id="PTHR13061">
    <property type="entry name" value="DYNACTIN SUBUNIT P25"/>
    <property type="match status" value="1"/>
</dbReference>
<evidence type="ECO:0000313" key="1">
    <source>
        <dbReference type="EMBL" id="MZR30138.1"/>
    </source>
</evidence>
<dbReference type="SUPFAM" id="SSF51161">
    <property type="entry name" value="Trimeric LpxA-like enzymes"/>
    <property type="match status" value="1"/>
</dbReference>
<comment type="caution">
    <text evidence="1">The sequence shown here is derived from an EMBL/GenBank/DDBJ whole genome shotgun (WGS) entry which is preliminary data.</text>
</comment>
<dbReference type="InterPro" id="IPR047324">
    <property type="entry name" value="LbH_gamma_CA-like"/>
</dbReference>
<reference evidence="1 2" key="1">
    <citation type="submission" date="2019-12" db="EMBL/GenBank/DDBJ databases">
        <title>Snethiella sp. nov. sp. isolated from sea sand.</title>
        <authorList>
            <person name="Kim J."/>
            <person name="Jeong S.E."/>
            <person name="Jung H.S."/>
            <person name="Jeon C.O."/>
        </authorList>
    </citation>
    <scope>NUCLEOTIDE SEQUENCE [LARGE SCALE GENOMIC DNA]</scope>
    <source>
        <strain evidence="1 2">DP05</strain>
    </source>
</reference>
<dbReference type="InterPro" id="IPR050484">
    <property type="entry name" value="Transf_Hexapept/Carb_Anhydrase"/>
</dbReference>
<dbReference type="PANTHER" id="PTHR13061:SF29">
    <property type="entry name" value="GAMMA CARBONIC ANHYDRASE-LIKE 1, MITOCHONDRIAL-RELATED"/>
    <property type="match status" value="1"/>
</dbReference>
<dbReference type="InterPro" id="IPR001451">
    <property type="entry name" value="Hexapep"/>
</dbReference>
<proteinExistence type="predicted"/>
<dbReference type="Proteomes" id="UP000476030">
    <property type="component" value="Unassembled WGS sequence"/>
</dbReference>
<name>A0A6L8W4Z4_9PROT</name>
<dbReference type="Gene3D" id="2.160.10.10">
    <property type="entry name" value="Hexapeptide repeat proteins"/>
    <property type="match status" value="1"/>
</dbReference>
<dbReference type="InterPro" id="IPR011004">
    <property type="entry name" value="Trimer_LpxA-like_sf"/>
</dbReference>
<evidence type="ECO:0000313" key="2">
    <source>
        <dbReference type="Proteomes" id="UP000476030"/>
    </source>
</evidence>
<dbReference type="AlphaFoldDB" id="A0A6L8W4Z4"/>
<sequence>MSEFGPDVTINKAAYLHPSALIYGKVSIEKGASLWPYTVIRAESKEVMIGEYSNIQDFVMIHIGESTGTIVGSHCSITHHCTLHGCTIGDNCLIGINTTIMDGCVIGDNCIVAGHCFLKEGTIIPDNSIVMGTPGKVVRTQNNYARCRLNAFMYYRNALAFTRGEHREWASEDCLMEMQREIGKLQKEQTALEQKSSV</sequence>
<keyword evidence="2" id="KW-1185">Reference proteome</keyword>